<evidence type="ECO:0000313" key="9">
    <source>
        <dbReference type="Proteomes" id="UP000078397"/>
    </source>
</evidence>
<dbReference type="Gene3D" id="2.10.110.10">
    <property type="entry name" value="Cysteine Rich Protein"/>
    <property type="match status" value="2"/>
</dbReference>
<dbReference type="InterPro" id="IPR001781">
    <property type="entry name" value="Znf_LIM"/>
</dbReference>
<dbReference type="SMART" id="SM00132">
    <property type="entry name" value="LIM"/>
    <property type="match status" value="2"/>
</dbReference>
<dbReference type="FunFam" id="2.10.110.10:FF:000105">
    <property type="entry name" value="Similar to LIM domain-containing protein"/>
    <property type="match status" value="1"/>
</dbReference>
<feature type="compositionally biased region" description="Pro residues" evidence="6">
    <location>
        <begin position="194"/>
        <end position="204"/>
    </location>
</feature>
<evidence type="ECO:0000256" key="1">
    <source>
        <dbReference type="ARBA" id="ARBA00022723"/>
    </source>
</evidence>
<protein>
    <submittedName>
        <fullName evidence="8">LIM domain-containing protein</fullName>
    </submittedName>
</protein>
<dbReference type="GeneID" id="28850105"/>
<dbReference type="AlphaFoldDB" id="A0A179F9W3"/>
<dbReference type="GO" id="GO:0005634">
    <property type="term" value="C:nucleus"/>
    <property type="evidence" value="ECO:0007669"/>
    <property type="project" value="TreeGrafter"/>
</dbReference>
<dbReference type="EMBL" id="LSBJ02000007">
    <property type="protein sequence ID" value="OAQ62120.1"/>
    <property type="molecule type" value="Genomic_DNA"/>
</dbReference>
<dbReference type="KEGG" id="pchm:VFPPC_07207"/>
<dbReference type="RefSeq" id="XP_018139824.1">
    <property type="nucleotide sequence ID" value="XM_018286111.1"/>
</dbReference>
<dbReference type="PANTHER" id="PTHR24205">
    <property type="entry name" value="FOUR AND A HALF LIM DOMAINS PROTEIN"/>
    <property type="match status" value="1"/>
</dbReference>
<dbReference type="PROSITE" id="PS00478">
    <property type="entry name" value="LIM_DOMAIN_1"/>
    <property type="match status" value="1"/>
</dbReference>
<feature type="region of interest" description="Disordered" evidence="6">
    <location>
        <begin position="580"/>
        <end position="661"/>
    </location>
</feature>
<sequence length="661" mass="72170">MALPRESTFLPTIKCSLCGNPVEISKMGDHLCPGPTAELSPPPEADEEFESRFDNKPTHRKYGHTPPPVDTGVMGQAYMHRGQLTPVSQPSDSRNTSPKYIDRRASPRRTDDPFSARQDMTDGWQTPLSATQPGRPGGYGGFDEPNKEISDRPLGGGVLERVNTAVPGPFDPLRRPSTAKNSYPQRKDSLEKWIPPPDEPVLPKPPRKNGYEGFGAPKTSLNAPAALGRSETFPKPSPTTDHFQAQWSPPVPGSRPERSRTAAGYGHDRKKSLGPDVSRRPPPRTSLVPEHKLRNSGSVDLAAEFGIGNPYHTPTESTVSGYSDFSVESGTTAPTSPGYSPTYQEDRSRGSDETNWMEKTSKSKGLRIDPSAAATQRFAPQMVETPRGISPRDEQFDVAFSGSQRGPPSRGAYGSPPRQNGGYMRADPRSDFGRMGSASPSRQNPRERQGSRDPMSVPSRGDCKACGIAIRGKSISSADGRLTGKYHKACFVCTTCSEPFSSSVFYVLDDKPYCNQHYHKLNGSLCGSCGRGIEGQYAEDEMRVKYHVGCFRCLDCGVSLSDGYFEVDGYSYCERDAWKRVQPPPPPPQPEPETYRTGPPRGAFGARNPQGLPARPTPRFGQGGRPHPPPPNGVPNGGRLGVGVDQRLRMNKRMTRLGNMN</sequence>
<dbReference type="CDD" id="cd09397">
    <property type="entry name" value="LIM1_UF1"/>
    <property type="match status" value="1"/>
</dbReference>
<keyword evidence="2" id="KW-0677">Repeat</keyword>
<keyword evidence="4 5" id="KW-0440">LIM domain</keyword>
<dbReference type="Proteomes" id="UP000078397">
    <property type="component" value="Unassembled WGS sequence"/>
</dbReference>
<dbReference type="OrthoDB" id="1112565at2759"/>
<feature type="domain" description="LIM zinc-binding" evidence="7">
    <location>
        <begin position="461"/>
        <end position="524"/>
    </location>
</feature>
<evidence type="ECO:0000256" key="6">
    <source>
        <dbReference type="SAM" id="MobiDB-lite"/>
    </source>
</evidence>
<feature type="compositionally biased region" description="Polar residues" evidence="6">
    <location>
        <begin position="312"/>
        <end position="343"/>
    </location>
</feature>
<feature type="compositionally biased region" description="Polar residues" evidence="6">
    <location>
        <begin position="238"/>
        <end position="247"/>
    </location>
</feature>
<evidence type="ECO:0000256" key="2">
    <source>
        <dbReference type="ARBA" id="ARBA00022737"/>
    </source>
</evidence>
<evidence type="ECO:0000313" key="8">
    <source>
        <dbReference type="EMBL" id="OAQ62120.1"/>
    </source>
</evidence>
<reference evidence="8 9" key="1">
    <citation type="journal article" date="2016" name="PLoS Pathog.">
        <title>Biosynthesis of antibiotic leucinostatins in bio-control fungus Purpureocillium lilacinum and their inhibition on phytophthora revealed by genome mining.</title>
        <authorList>
            <person name="Wang G."/>
            <person name="Liu Z."/>
            <person name="Lin R."/>
            <person name="Li E."/>
            <person name="Mao Z."/>
            <person name="Ling J."/>
            <person name="Yang Y."/>
            <person name="Yin W.B."/>
            <person name="Xie B."/>
        </authorList>
    </citation>
    <scope>NUCLEOTIDE SEQUENCE [LARGE SCALE GENOMIC DNA]</scope>
    <source>
        <strain evidence="8">170</strain>
    </source>
</reference>
<keyword evidence="3 5" id="KW-0862">Zinc</keyword>
<feature type="compositionally biased region" description="Polar residues" evidence="6">
    <location>
        <begin position="85"/>
        <end position="98"/>
    </location>
</feature>
<keyword evidence="1 5" id="KW-0479">Metal-binding</keyword>
<keyword evidence="9" id="KW-1185">Reference proteome</keyword>
<evidence type="ECO:0000256" key="3">
    <source>
        <dbReference type="ARBA" id="ARBA00022833"/>
    </source>
</evidence>
<evidence type="ECO:0000256" key="5">
    <source>
        <dbReference type="PROSITE-ProRule" id="PRU00125"/>
    </source>
</evidence>
<feature type="domain" description="LIM zinc-binding" evidence="7">
    <location>
        <begin position="525"/>
        <end position="583"/>
    </location>
</feature>
<dbReference type="PANTHER" id="PTHR24205:SF16">
    <property type="entry name" value="GH01042P-RELATED"/>
    <property type="match status" value="1"/>
</dbReference>
<feature type="compositionally biased region" description="Polar residues" evidence="6">
    <location>
        <begin position="123"/>
        <end position="132"/>
    </location>
</feature>
<name>A0A179F9W3_METCM</name>
<gene>
    <name evidence="8" type="ORF">VFPPC_07207</name>
</gene>
<comment type="caution">
    <text evidence="8">The sequence shown here is derived from an EMBL/GenBank/DDBJ whole genome shotgun (WGS) entry which is preliminary data.</text>
</comment>
<dbReference type="PROSITE" id="PS50023">
    <property type="entry name" value="LIM_DOMAIN_2"/>
    <property type="match status" value="2"/>
</dbReference>
<proteinExistence type="predicted"/>
<dbReference type="GO" id="GO:0003712">
    <property type="term" value="F:transcription coregulator activity"/>
    <property type="evidence" value="ECO:0007669"/>
    <property type="project" value="TreeGrafter"/>
</dbReference>
<dbReference type="STRING" id="1380566.A0A179F9W3"/>
<dbReference type="SUPFAM" id="SSF57716">
    <property type="entry name" value="Glucocorticoid receptor-like (DNA-binding domain)"/>
    <property type="match status" value="1"/>
</dbReference>
<evidence type="ECO:0000256" key="4">
    <source>
        <dbReference type="ARBA" id="ARBA00023038"/>
    </source>
</evidence>
<organism evidence="8 9">
    <name type="scientific">Pochonia chlamydosporia 170</name>
    <dbReference type="NCBI Taxonomy" id="1380566"/>
    <lineage>
        <taxon>Eukaryota</taxon>
        <taxon>Fungi</taxon>
        <taxon>Dikarya</taxon>
        <taxon>Ascomycota</taxon>
        <taxon>Pezizomycotina</taxon>
        <taxon>Sordariomycetes</taxon>
        <taxon>Hypocreomycetidae</taxon>
        <taxon>Hypocreales</taxon>
        <taxon>Clavicipitaceae</taxon>
        <taxon>Pochonia</taxon>
    </lineage>
</organism>
<feature type="compositionally biased region" description="Basic and acidic residues" evidence="6">
    <location>
        <begin position="100"/>
        <end position="114"/>
    </location>
</feature>
<evidence type="ECO:0000259" key="7">
    <source>
        <dbReference type="PROSITE" id="PS50023"/>
    </source>
</evidence>
<feature type="compositionally biased region" description="Pro residues" evidence="6">
    <location>
        <begin position="582"/>
        <end position="591"/>
    </location>
</feature>
<accession>A0A179F9W3</accession>
<dbReference type="GO" id="GO:0046872">
    <property type="term" value="F:metal ion binding"/>
    <property type="evidence" value="ECO:0007669"/>
    <property type="project" value="UniProtKB-KW"/>
</dbReference>
<dbReference type="Pfam" id="PF00412">
    <property type="entry name" value="LIM"/>
    <property type="match status" value="2"/>
</dbReference>
<dbReference type="GO" id="GO:0030695">
    <property type="term" value="F:GTPase regulator activity"/>
    <property type="evidence" value="ECO:0007669"/>
    <property type="project" value="UniProtKB-ARBA"/>
</dbReference>
<feature type="region of interest" description="Disordered" evidence="6">
    <location>
        <begin position="37"/>
        <end position="460"/>
    </location>
</feature>
<dbReference type="CDD" id="cd08368">
    <property type="entry name" value="LIM"/>
    <property type="match status" value="1"/>
</dbReference>